<dbReference type="EMBL" id="JACMSC010000001">
    <property type="protein sequence ID" value="KAG6537256.1"/>
    <property type="molecule type" value="Genomic_DNA"/>
</dbReference>
<proteinExistence type="predicted"/>
<dbReference type="EMBL" id="JACMSC010000002">
    <property type="protein sequence ID" value="KAG6532952.1"/>
    <property type="molecule type" value="Genomic_DNA"/>
</dbReference>
<evidence type="ECO:0000313" key="2">
    <source>
        <dbReference type="EMBL" id="KAG6532952.1"/>
    </source>
</evidence>
<accession>A0A8J5HW36</accession>
<evidence type="ECO:0000256" key="1">
    <source>
        <dbReference type="SAM" id="MobiDB-lite"/>
    </source>
</evidence>
<comment type="caution">
    <text evidence="2">The sequence shown here is derived from an EMBL/GenBank/DDBJ whole genome shotgun (WGS) entry which is preliminary data.</text>
</comment>
<feature type="region of interest" description="Disordered" evidence="1">
    <location>
        <begin position="73"/>
        <end position="94"/>
    </location>
</feature>
<evidence type="ECO:0000313" key="4">
    <source>
        <dbReference type="Proteomes" id="UP000734854"/>
    </source>
</evidence>
<keyword evidence="4" id="KW-1185">Reference proteome</keyword>
<reference evidence="2 4" key="1">
    <citation type="submission" date="2020-08" db="EMBL/GenBank/DDBJ databases">
        <title>Plant Genome Project.</title>
        <authorList>
            <person name="Zhang R.-G."/>
        </authorList>
    </citation>
    <scope>NUCLEOTIDE SEQUENCE [LARGE SCALE GENOMIC DNA]</scope>
    <source>
        <tissue evidence="2">Rhizome</tissue>
    </source>
</reference>
<sequence length="94" mass="9994">MASRYRSISRPALSFLNHARTRNASPLLSPNPSILRRPRSPSVSRELGALCTLLPLYSAVSSARLISRLGIDASGSSSSRSLSQGMLRGSDPGV</sequence>
<evidence type="ECO:0000313" key="3">
    <source>
        <dbReference type="EMBL" id="KAG6537256.1"/>
    </source>
</evidence>
<protein>
    <submittedName>
        <fullName evidence="2">Uncharacterized protein</fullName>
    </submittedName>
</protein>
<gene>
    <name evidence="3" type="ORF">ZIOFF_002343</name>
    <name evidence="2" type="ORF">ZIOFF_006812</name>
</gene>
<name>A0A8J5HW36_ZINOF</name>
<dbReference type="AlphaFoldDB" id="A0A8J5HW36"/>
<organism evidence="2 4">
    <name type="scientific">Zingiber officinale</name>
    <name type="common">Ginger</name>
    <name type="synonym">Amomum zingiber</name>
    <dbReference type="NCBI Taxonomy" id="94328"/>
    <lineage>
        <taxon>Eukaryota</taxon>
        <taxon>Viridiplantae</taxon>
        <taxon>Streptophyta</taxon>
        <taxon>Embryophyta</taxon>
        <taxon>Tracheophyta</taxon>
        <taxon>Spermatophyta</taxon>
        <taxon>Magnoliopsida</taxon>
        <taxon>Liliopsida</taxon>
        <taxon>Zingiberales</taxon>
        <taxon>Zingiberaceae</taxon>
        <taxon>Zingiber</taxon>
    </lineage>
</organism>
<dbReference type="Proteomes" id="UP000734854">
    <property type="component" value="Unassembled WGS sequence"/>
</dbReference>